<evidence type="ECO:0000256" key="1">
    <source>
        <dbReference type="SAM" id="MobiDB-lite"/>
    </source>
</evidence>
<reference evidence="2 3" key="1">
    <citation type="submission" date="2024-04" db="EMBL/GenBank/DDBJ databases">
        <authorList>
            <person name="Fracassetti M."/>
        </authorList>
    </citation>
    <scope>NUCLEOTIDE SEQUENCE [LARGE SCALE GENOMIC DNA]</scope>
</reference>
<gene>
    <name evidence="2" type="ORF">LTRI10_LOCUS47103</name>
</gene>
<dbReference type="EMBL" id="OZ034821">
    <property type="protein sequence ID" value="CAL1407437.1"/>
    <property type="molecule type" value="Genomic_DNA"/>
</dbReference>
<organism evidence="2 3">
    <name type="scientific">Linum trigynum</name>
    <dbReference type="NCBI Taxonomy" id="586398"/>
    <lineage>
        <taxon>Eukaryota</taxon>
        <taxon>Viridiplantae</taxon>
        <taxon>Streptophyta</taxon>
        <taxon>Embryophyta</taxon>
        <taxon>Tracheophyta</taxon>
        <taxon>Spermatophyta</taxon>
        <taxon>Magnoliopsida</taxon>
        <taxon>eudicotyledons</taxon>
        <taxon>Gunneridae</taxon>
        <taxon>Pentapetalae</taxon>
        <taxon>rosids</taxon>
        <taxon>fabids</taxon>
        <taxon>Malpighiales</taxon>
        <taxon>Linaceae</taxon>
        <taxon>Linum</taxon>
    </lineage>
</organism>
<dbReference type="Proteomes" id="UP001497516">
    <property type="component" value="Chromosome 8"/>
</dbReference>
<sequence>MPCCCLELLSSQSPYSATPRRHVLLEQGRERRAGRAVVERGAAQRNHGARSSGGPGRRSRRGETRLRSAEQRRSWSPVGGREEEERRRGLGRQQLETEKRRLCYSFSFG</sequence>
<accession>A0AAV2GB80</accession>
<feature type="compositionally biased region" description="Basic and acidic residues" evidence="1">
    <location>
        <begin position="61"/>
        <end position="73"/>
    </location>
</feature>
<feature type="compositionally biased region" description="Low complexity" evidence="1">
    <location>
        <begin position="35"/>
        <end position="45"/>
    </location>
</feature>
<protein>
    <submittedName>
        <fullName evidence="2">Uncharacterized protein</fullName>
    </submittedName>
</protein>
<evidence type="ECO:0000313" key="2">
    <source>
        <dbReference type="EMBL" id="CAL1407437.1"/>
    </source>
</evidence>
<feature type="region of interest" description="Disordered" evidence="1">
    <location>
        <begin position="26"/>
        <end position="92"/>
    </location>
</feature>
<proteinExistence type="predicted"/>
<name>A0AAV2GB80_9ROSI</name>
<dbReference type="AlphaFoldDB" id="A0AAV2GB80"/>
<evidence type="ECO:0000313" key="3">
    <source>
        <dbReference type="Proteomes" id="UP001497516"/>
    </source>
</evidence>
<keyword evidence="3" id="KW-1185">Reference proteome</keyword>